<organism evidence="1 2">
    <name type="scientific">Dendrobium chrysotoxum</name>
    <name type="common">Orchid</name>
    <dbReference type="NCBI Taxonomy" id="161865"/>
    <lineage>
        <taxon>Eukaryota</taxon>
        <taxon>Viridiplantae</taxon>
        <taxon>Streptophyta</taxon>
        <taxon>Embryophyta</taxon>
        <taxon>Tracheophyta</taxon>
        <taxon>Spermatophyta</taxon>
        <taxon>Magnoliopsida</taxon>
        <taxon>Liliopsida</taxon>
        <taxon>Asparagales</taxon>
        <taxon>Orchidaceae</taxon>
        <taxon>Epidendroideae</taxon>
        <taxon>Malaxideae</taxon>
        <taxon>Dendrobiinae</taxon>
        <taxon>Dendrobium</taxon>
    </lineage>
</organism>
<dbReference type="AlphaFoldDB" id="A0AAV7HDM1"/>
<reference evidence="1 2" key="1">
    <citation type="journal article" date="2021" name="Hortic Res">
        <title>Chromosome-scale assembly of the Dendrobium chrysotoxum genome enhances the understanding of orchid evolution.</title>
        <authorList>
            <person name="Zhang Y."/>
            <person name="Zhang G.Q."/>
            <person name="Zhang D."/>
            <person name="Liu X.D."/>
            <person name="Xu X.Y."/>
            <person name="Sun W.H."/>
            <person name="Yu X."/>
            <person name="Zhu X."/>
            <person name="Wang Z.W."/>
            <person name="Zhao X."/>
            <person name="Zhong W.Y."/>
            <person name="Chen H."/>
            <person name="Yin W.L."/>
            <person name="Huang T."/>
            <person name="Niu S.C."/>
            <person name="Liu Z.J."/>
        </authorList>
    </citation>
    <scope>NUCLEOTIDE SEQUENCE [LARGE SCALE GENOMIC DNA]</scope>
    <source>
        <strain evidence="1">Lindl</strain>
    </source>
</reference>
<evidence type="ECO:0000313" key="2">
    <source>
        <dbReference type="Proteomes" id="UP000775213"/>
    </source>
</evidence>
<keyword evidence="2" id="KW-1185">Reference proteome</keyword>
<name>A0AAV7HDM1_DENCH</name>
<proteinExistence type="predicted"/>
<protein>
    <submittedName>
        <fullName evidence="1">Uncharacterized protein</fullName>
    </submittedName>
</protein>
<dbReference type="Proteomes" id="UP000775213">
    <property type="component" value="Unassembled WGS sequence"/>
</dbReference>
<gene>
    <name evidence="1" type="ORF">IEQ34_005947</name>
</gene>
<comment type="caution">
    <text evidence="1">The sequence shown here is derived from an EMBL/GenBank/DDBJ whole genome shotgun (WGS) entry which is preliminary data.</text>
</comment>
<sequence length="286" mass="32707">MGRDPIIEKVRKLPVVGGTDVFRLALNQRRWAAGQRSGCGRWSAASWRSGGVRWTYSGSATIGGDGGRSGKDLATVDRWAVIKVDIFHTFSTDQVHLNPTANSNWVLILISYYDRVDFPAYNLSHKSMALKRNFPDENDGREESSMQADGSKRCCWDQCDQGYMRDKIMKKLEPRDLNWIISFLFKKCKQLEIGSNYYEFQYNTRLLKPTILHIQLRLTTGKLSVTVGIFGGFIASNCAKEFPTDCPSLPYRRIIRRNCAGKFLFSDAISAGNYRRVYLRIFRRLT</sequence>
<accession>A0AAV7HDM1</accession>
<dbReference type="EMBL" id="JAGFBR010000006">
    <property type="protein sequence ID" value="KAH0465844.1"/>
    <property type="molecule type" value="Genomic_DNA"/>
</dbReference>
<evidence type="ECO:0000313" key="1">
    <source>
        <dbReference type="EMBL" id="KAH0465844.1"/>
    </source>
</evidence>